<evidence type="ECO:0000313" key="2">
    <source>
        <dbReference type="Proteomes" id="UP000554286"/>
    </source>
</evidence>
<proteinExistence type="predicted"/>
<dbReference type="EMBL" id="JACIGK010000048">
    <property type="protein sequence ID" value="MBB4268080.1"/>
    <property type="molecule type" value="Genomic_DNA"/>
</dbReference>
<sequence>MSHDADVIQTLGTMIKELLLDAVRLQRNARRNGDEASEQRIAAFIAAVSAAETACLRSDESAAAYALSRVDESRIH</sequence>
<comment type="caution">
    <text evidence="1">The sequence shown here is derived from an EMBL/GenBank/DDBJ whole genome shotgun (WGS) entry which is preliminary data.</text>
</comment>
<dbReference type="Proteomes" id="UP000554286">
    <property type="component" value="Unassembled WGS sequence"/>
</dbReference>
<gene>
    <name evidence="1" type="ORF">GGD89_003734</name>
</gene>
<evidence type="ECO:0000313" key="1">
    <source>
        <dbReference type="EMBL" id="MBB4268080.1"/>
    </source>
</evidence>
<protein>
    <submittedName>
        <fullName evidence="1">Uncharacterized protein</fullName>
    </submittedName>
</protein>
<keyword evidence="2" id="KW-1185">Reference proteome</keyword>
<organism evidence="1 2">
    <name type="scientific">Roseospira visakhapatnamensis</name>
    <dbReference type="NCBI Taxonomy" id="390880"/>
    <lineage>
        <taxon>Bacteria</taxon>
        <taxon>Pseudomonadati</taxon>
        <taxon>Pseudomonadota</taxon>
        <taxon>Alphaproteobacteria</taxon>
        <taxon>Rhodospirillales</taxon>
        <taxon>Rhodospirillaceae</taxon>
        <taxon>Roseospira</taxon>
    </lineage>
</organism>
<reference evidence="1 2" key="1">
    <citation type="submission" date="2020-08" db="EMBL/GenBank/DDBJ databases">
        <title>Genome sequencing of Purple Non-Sulfur Bacteria from various extreme environments.</title>
        <authorList>
            <person name="Mayer M."/>
        </authorList>
    </citation>
    <scope>NUCLEOTIDE SEQUENCE [LARGE SCALE GENOMIC DNA]</scope>
    <source>
        <strain evidence="1 2">JA131</strain>
    </source>
</reference>
<accession>A0A7W6RGU5</accession>
<dbReference type="AlphaFoldDB" id="A0A7W6RGU5"/>
<name>A0A7W6RGU5_9PROT</name>
<dbReference type="RefSeq" id="WP_184048626.1">
    <property type="nucleotide sequence ID" value="NZ_JACIGK010000048.1"/>
</dbReference>